<keyword evidence="2" id="KW-1185">Reference proteome</keyword>
<evidence type="ECO:0000313" key="1">
    <source>
        <dbReference type="EMBL" id="SHM00652.1"/>
    </source>
</evidence>
<accession>A0A1M7F995</accession>
<dbReference type="SUPFAM" id="SSF52172">
    <property type="entry name" value="CheY-like"/>
    <property type="match status" value="1"/>
</dbReference>
<dbReference type="OrthoDB" id="5703386at2"/>
<dbReference type="Gene3D" id="3.40.50.2300">
    <property type="match status" value="1"/>
</dbReference>
<dbReference type="AlphaFoldDB" id="A0A1M7F995"/>
<dbReference type="RefSeq" id="WP_139272160.1">
    <property type="nucleotide sequence ID" value="NZ_FRBQ01000003.1"/>
</dbReference>
<proteinExistence type="predicted"/>
<gene>
    <name evidence="1" type="ORF">SAMN05216288_2805</name>
</gene>
<name>A0A1M7F995_9GAMM</name>
<evidence type="ECO:0000313" key="2">
    <source>
        <dbReference type="Proteomes" id="UP000184305"/>
    </source>
</evidence>
<sequence length="49" mass="5582">MIESPRILLIDDEKPVRKLLRSNLATQSFTVLEAATGARGLWQRSSRRT</sequence>
<dbReference type="EMBL" id="FRBQ01000003">
    <property type="protein sequence ID" value="SHM00652.1"/>
    <property type="molecule type" value="Genomic_DNA"/>
</dbReference>
<reference evidence="2" key="1">
    <citation type="submission" date="2016-11" db="EMBL/GenBank/DDBJ databases">
        <authorList>
            <person name="Varghese N."/>
            <person name="Submissions S."/>
        </authorList>
    </citation>
    <scope>NUCLEOTIDE SEQUENCE [LARGE SCALE GENOMIC DNA]</scope>
    <source>
        <strain evidence="2">CECT 8089</strain>
    </source>
</reference>
<dbReference type="STRING" id="1220495.SAMN05216288_2805"/>
<protein>
    <submittedName>
        <fullName evidence="1">Two-component system, OmpR family, KDP operon response regulator KdpE</fullName>
    </submittedName>
</protein>
<organism evidence="1 2">
    <name type="scientific">Phytopseudomonas punonensis</name>
    <dbReference type="NCBI Taxonomy" id="1220495"/>
    <lineage>
        <taxon>Bacteria</taxon>
        <taxon>Pseudomonadati</taxon>
        <taxon>Pseudomonadota</taxon>
        <taxon>Gammaproteobacteria</taxon>
        <taxon>Pseudomonadales</taxon>
        <taxon>Pseudomonadaceae</taxon>
        <taxon>Phytopseudomonas</taxon>
    </lineage>
</organism>
<dbReference type="Proteomes" id="UP000184305">
    <property type="component" value="Unassembled WGS sequence"/>
</dbReference>
<dbReference type="InterPro" id="IPR011006">
    <property type="entry name" value="CheY-like_superfamily"/>
</dbReference>